<organism evidence="11 12">
    <name type="scientific">Hydrogenophaga taeniospiralis CCUG 15921</name>
    <dbReference type="NCBI Taxonomy" id="1281780"/>
    <lineage>
        <taxon>Bacteria</taxon>
        <taxon>Pseudomonadati</taxon>
        <taxon>Pseudomonadota</taxon>
        <taxon>Betaproteobacteria</taxon>
        <taxon>Burkholderiales</taxon>
        <taxon>Comamonadaceae</taxon>
        <taxon>Hydrogenophaga</taxon>
    </lineage>
</organism>
<proteinExistence type="inferred from homology"/>
<sequence length="413" mass="42880">MSWLNEFDDRLAALDAQALRRRRRAVVPEQGARLNVDGESLLAFCSNDYLGLAQDPLLRQAVHAAVDRYGVGSGASPMVSGHSVANAALERELAEAVGLPRALYFYAGYATNASIVPALVGEGDALFSDALNHACLIDGARLSKATVHRYPHGNLARLDALLTASPARRKLVISDAVFSMDGDVADITGLHALCERHDALLLLDDAHGFGVLGPQGRGALAAAGLTGPGASPRVLYMATLGKALGVAGAFVAGPESLVEWLLQKTRSYTYATAAPALLAEAVRAGLRCVLGAEGERRRQHLAALIEQLREGLAPGADAAVDAAGWTLMPSDTAIQPLVIGDNEAALAVMATLREQGIWVPAIRPPTVPVGTARLRIALSAAHQSADVAALVGVLRAAAAGLGQHRVAAAALEA</sequence>
<evidence type="ECO:0000256" key="9">
    <source>
        <dbReference type="HAMAP-Rule" id="MF_01693"/>
    </source>
</evidence>
<dbReference type="InterPro" id="IPR022834">
    <property type="entry name" value="AONS_Proteobacteria"/>
</dbReference>
<evidence type="ECO:0000313" key="12">
    <source>
        <dbReference type="Proteomes" id="UP001152876"/>
    </source>
</evidence>
<comment type="catalytic activity">
    <reaction evidence="8 9">
        <text>6-carboxyhexanoyl-[ACP] + L-alanine + H(+) = (8S)-8-amino-7-oxononanoate + holo-[ACP] + CO2</text>
        <dbReference type="Rhea" id="RHEA:42288"/>
        <dbReference type="Rhea" id="RHEA-COMP:9685"/>
        <dbReference type="Rhea" id="RHEA-COMP:9955"/>
        <dbReference type="ChEBI" id="CHEBI:15378"/>
        <dbReference type="ChEBI" id="CHEBI:16526"/>
        <dbReference type="ChEBI" id="CHEBI:57972"/>
        <dbReference type="ChEBI" id="CHEBI:64479"/>
        <dbReference type="ChEBI" id="CHEBI:78846"/>
        <dbReference type="ChEBI" id="CHEBI:149468"/>
        <dbReference type="EC" id="2.3.1.47"/>
    </reaction>
</comment>
<dbReference type="PANTHER" id="PTHR13693:SF100">
    <property type="entry name" value="8-AMINO-7-OXONONANOATE SYNTHASE"/>
    <property type="match status" value="1"/>
</dbReference>
<evidence type="ECO:0000256" key="2">
    <source>
        <dbReference type="ARBA" id="ARBA00004746"/>
    </source>
</evidence>
<keyword evidence="6 9" id="KW-0093">Biotin biosynthesis</keyword>
<dbReference type="GO" id="GO:0030170">
    <property type="term" value="F:pyridoxal phosphate binding"/>
    <property type="evidence" value="ECO:0007669"/>
    <property type="project" value="UniProtKB-UniRule"/>
</dbReference>
<feature type="binding site" evidence="9">
    <location>
        <position position="239"/>
    </location>
    <ligand>
        <name>pyridoxal 5'-phosphate</name>
        <dbReference type="ChEBI" id="CHEBI:597326"/>
    </ligand>
</feature>
<dbReference type="Proteomes" id="UP001152876">
    <property type="component" value="Unassembled WGS sequence"/>
</dbReference>
<dbReference type="Gene3D" id="3.40.640.10">
    <property type="entry name" value="Type I PLP-dependent aspartate aminotransferase-like (Major domain)"/>
    <property type="match status" value="1"/>
</dbReference>
<comment type="cofactor">
    <cofactor evidence="1 9">
        <name>pyridoxal 5'-phosphate</name>
        <dbReference type="ChEBI" id="CHEBI:597326"/>
    </cofactor>
</comment>
<dbReference type="OrthoDB" id="9807157at2"/>
<comment type="function">
    <text evidence="9">Catalyzes the decarboxylative condensation of pimeloyl-[acyl-carrier protein] and L-alanine to produce 8-amino-7-oxononanoate (AON), [acyl-carrier protein], and carbon dioxide.</text>
</comment>
<comment type="caution">
    <text evidence="11">The sequence shown here is derived from an EMBL/GenBank/DDBJ whole genome shotgun (WGS) entry which is preliminary data.</text>
</comment>
<feature type="binding site" evidence="9">
    <location>
        <position position="133"/>
    </location>
    <ligand>
        <name>substrate</name>
    </ligand>
</feature>
<dbReference type="Gene3D" id="3.90.1150.10">
    <property type="entry name" value="Aspartate Aminotransferase, domain 1"/>
    <property type="match status" value="1"/>
</dbReference>
<comment type="pathway">
    <text evidence="2 9">Cofactor biosynthesis; biotin biosynthesis.</text>
</comment>
<accession>A0A9X4P501</accession>
<dbReference type="PANTHER" id="PTHR13693">
    <property type="entry name" value="CLASS II AMINOTRANSFERASE/8-AMINO-7-OXONONANOATE SYNTHASE"/>
    <property type="match status" value="1"/>
</dbReference>
<feature type="binding site" evidence="9">
    <location>
        <position position="207"/>
    </location>
    <ligand>
        <name>pyridoxal 5'-phosphate</name>
        <dbReference type="ChEBI" id="CHEBI:597326"/>
    </ligand>
</feature>
<feature type="binding site" evidence="9">
    <location>
        <position position="179"/>
    </location>
    <ligand>
        <name>pyridoxal 5'-phosphate</name>
        <dbReference type="ChEBI" id="CHEBI:597326"/>
    </ligand>
</feature>
<gene>
    <name evidence="9" type="primary">bioF</name>
    <name evidence="11" type="ORF">H010_14396</name>
</gene>
<dbReference type="InterPro" id="IPR015424">
    <property type="entry name" value="PyrdxlP-dep_Trfase"/>
</dbReference>
<evidence type="ECO:0000256" key="4">
    <source>
        <dbReference type="ARBA" id="ARBA00011738"/>
    </source>
</evidence>
<dbReference type="InterPro" id="IPR015421">
    <property type="entry name" value="PyrdxlP-dep_Trfase_major"/>
</dbReference>
<dbReference type="GO" id="GO:0009102">
    <property type="term" value="P:biotin biosynthetic process"/>
    <property type="evidence" value="ECO:0007669"/>
    <property type="project" value="UniProtKB-UniRule"/>
</dbReference>
<feature type="binding site" evidence="9">
    <location>
        <position position="366"/>
    </location>
    <ligand>
        <name>substrate</name>
    </ligand>
</feature>
<dbReference type="InterPro" id="IPR004839">
    <property type="entry name" value="Aminotransferase_I/II_large"/>
</dbReference>
<evidence type="ECO:0000256" key="1">
    <source>
        <dbReference type="ARBA" id="ARBA00001933"/>
    </source>
</evidence>
<dbReference type="EMBL" id="AOGK01000012">
    <property type="protein sequence ID" value="MDG5976453.1"/>
    <property type="molecule type" value="Genomic_DNA"/>
</dbReference>
<dbReference type="GO" id="GO:0008710">
    <property type="term" value="F:8-amino-7-oxononanoate synthase activity"/>
    <property type="evidence" value="ECO:0007669"/>
    <property type="project" value="UniProtKB-UniRule"/>
</dbReference>
<feature type="binding site" evidence="9">
    <location>
        <begin position="108"/>
        <end position="109"/>
    </location>
    <ligand>
        <name>pyridoxal 5'-phosphate</name>
        <dbReference type="ChEBI" id="CHEBI:597326"/>
    </ligand>
</feature>
<dbReference type="InterPro" id="IPR015422">
    <property type="entry name" value="PyrdxlP-dep_Trfase_small"/>
</dbReference>
<evidence type="ECO:0000256" key="7">
    <source>
        <dbReference type="ARBA" id="ARBA00022898"/>
    </source>
</evidence>
<dbReference type="InterPro" id="IPR050087">
    <property type="entry name" value="AON_synthase_class-II"/>
</dbReference>
<dbReference type="PROSITE" id="PS00599">
    <property type="entry name" value="AA_TRANSFER_CLASS_2"/>
    <property type="match status" value="1"/>
</dbReference>
<comment type="similarity">
    <text evidence="3 9">Belongs to the class-II pyridoxal-phosphate-dependent aminotransferase family. BioF subfamily.</text>
</comment>
<evidence type="ECO:0000313" key="11">
    <source>
        <dbReference type="EMBL" id="MDG5976453.1"/>
    </source>
</evidence>
<dbReference type="RefSeq" id="WP_068166277.1">
    <property type="nucleotide sequence ID" value="NZ_AOGK01000012.1"/>
</dbReference>
<feature type="modified residue" description="N6-(pyridoxal phosphate)lysine" evidence="9">
    <location>
        <position position="242"/>
    </location>
</feature>
<evidence type="ECO:0000259" key="10">
    <source>
        <dbReference type="Pfam" id="PF00155"/>
    </source>
</evidence>
<evidence type="ECO:0000256" key="8">
    <source>
        <dbReference type="ARBA" id="ARBA00047715"/>
    </source>
</evidence>
<keyword evidence="12" id="KW-1185">Reference proteome</keyword>
<evidence type="ECO:0000256" key="6">
    <source>
        <dbReference type="ARBA" id="ARBA00022756"/>
    </source>
</evidence>
<dbReference type="HAMAP" id="MF_01693">
    <property type="entry name" value="BioF_aminotrans_2"/>
    <property type="match status" value="1"/>
</dbReference>
<keyword evidence="7 9" id="KW-0663">Pyridoxal phosphate</keyword>
<feature type="domain" description="Aminotransferase class I/classII large" evidence="10">
    <location>
        <begin position="41"/>
        <end position="393"/>
    </location>
</feature>
<dbReference type="AlphaFoldDB" id="A0A9X4P501"/>
<evidence type="ECO:0000256" key="3">
    <source>
        <dbReference type="ARBA" id="ARBA00010008"/>
    </source>
</evidence>
<evidence type="ECO:0000256" key="5">
    <source>
        <dbReference type="ARBA" id="ARBA00022679"/>
    </source>
</evidence>
<keyword evidence="5 9" id="KW-0808">Transferase</keyword>
<protein>
    <recommendedName>
        <fullName evidence="9">8-amino-7-oxononanoate synthase</fullName>
        <shortName evidence="9">AONS</shortName>
        <ecNumber evidence="9">2.3.1.47</ecNumber>
    </recommendedName>
    <alternativeName>
        <fullName evidence="9">7-keto-8-amino-pelargonic acid synthase</fullName>
        <shortName evidence="9">7-KAP synthase</shortName>
        <shortName evidence="9">KAPA synthase</shortName>
    </alternativeName>
    <alternativeName>
        <fullName evidence="9">8-amino-7-ketopelargonate synthase</fullName>
    </alternativeName>
</protein>
<feature type="binding site" evidence="9">
    <location>
        <position position="21"/>
    </location>
    <ligand>
        <name>substrate</name>
    </ligand>
</feature>
<dbReference type="EC" id="2.3.1.47" evidence="9"/>
<dbReference type="InterPro" id="IPR001917">
    <property type="entry name" value="Aminotrans_II_pyridoxalP_BS"/>
</dbReference>
<reference evidence="11" key="1">
    <citation type="submission" date="2013-01" db="EMBL/GenBank/DDBJ databases">
        <title>Genome draft of Hydrogenophaga taeniospiralis 2K1.</title>
        <authorList>
            <person name="Gomila M."/>
            <person name="Lalucat J."/>
        </authorList>
    </citation>
    <scope>NUCLEOTIDE SEQUENCE</scope>
    <source>
        <strain evidence="11">CCUG 15921</strain>
    </source>
</reference>
<dbReference type="SUPFAM" id="SSF53383">
    <property type="entry name" value="PLP-dependent transferases"/>
    <property type="match status" value="1"/>
</dbReference>
<dbReference type="Pfam" id="PF00155">
    <property type="entry name" value="Aminotran_1_2"/>
    <property type="match status" value="1"/>
</dbReference>
<name>A0A9X4P501_9BURK</name>
<comment type="subunit">
    <text evidence="4 9">Homodimer.</text>
</comment>